<dbReference type="EMBL" id="NMRN01000032">
    <property type="protein sequence ID" value="PAS92674.1"/>
    <property type="molecule type" value="Genomic_DNA"/>
</dbReference>
<accession>A0A272ERG5</accession>
<comment type="catalytic activity">
    <reaction evidence="8">
        <text>P(1),P(4)-bis(5'-adenosyl) tetraphosphate + H2O = 2 ADP + 2 H(+)</text>
        <dbReference type="Rhea" id="RHEA:24252"/>
        <dbReference type="ChEBI" id="CHEBI:15377"/>
        <dbReference type="ChEBI" id="CHEBI:15378"/>
        <dbReference type="ChEBI" id="CHEBI:58141"/>
        <dbReference type="ChEBI" id="CHEBI:456216"/>
        <dbReference type="EC" id="3.6.1.41"/>
    </reaction>
</comment>
<evidence type="ECO:0000256" key="6">
    <source>
        <dbReference type="ARBA" id="ARBA00032248"/>
    </source>
</evidence>
<comment type="function">
    <text evidence="1">Hydrolyzes diadenosine 5',5'''-P1,P4-tetraphosphate to yield ADP.</text>
</comment>
<dbReference type="InterPro" id="IPR004617">
    <property type="entry name" value="ApaH"/>
</dbReference>
<dbReference type="InterPro" id="IPR029052">
    <property type="entry name" value="Metallo-depent_PP-like"/>
</dbReference>
<dbReference type="PANTHER" id="PTHR40942:SF4">
    <property type="entry name" value="CYTOCHROME C5"/>
    <property type="match status" value="1"/>
</dbReference>
<keyword evidence="4" id="KW-0378">Hydrolase</keyword>
<dbReference type="CDD" id="cd07422">
    <property type="entry name" value="MPP_ApaH"/>
    <property type="match status" value="1"/>
</dbReference>
<comment type="caution">
    <text evidence="11">The sequence shown here is derived from an EMBL/GenBank/DDBJ whole genome shotgun (WGS) entry which is preliminary data.</text>
</comment>
<evidence type="ECO:0000256" key="8">
    <source>
        <dbReference type="ARBA" id="ARBA00049417"/>
    </source>
</evidence>
<reference evidence="10 13" key="1">
    <citation type="submission" date="2016-08" db="EMBL/GenBank/DDBJ databases">
        <title>Candidatus Dactylopiibacterium carminicum genome sequence.</title>
        <authorList>
            <person name="Ramirez-Puebla S.T."/>
            <person name="Ormeno-Orrillo E."/>
            <person name="Vera-Ponce De Leon A."/>
            <person name="Luis L."/>
            <person name="Sanchez-Flores A."/>
            <person name="Monica R."/>
            <person name="Martinez-Romero E."/>
        </authorList>
    </citation>
    <scope>NUCLEOTIDE SEQUENCE [LARGE SCALE GENOMIC DNA]</scope>
    <source>
        <strain evidence="10">END1</strain>
    </source>
</reference>
<evidence type="ECO:0000313" key="10">
    <source>
        <dbReference type="EMBL" id="KAF7598799.1"/>
    </source>
</evidence>
<evidence type="ECO:0000256" key="2">
    <source>
        <dbReference type="ARBA" id="ARBA00005419"/>
    </source>
</evidence>
<proteinExistence type="inferred from homology"/>
<protein>
    <recommendedName>
        <fullName evidence="3">bis(5'-nucleosyl)-tetraphosphatase (symmetrical)</fullName>
        <ecNumber evidence="3">3.6.1.41</ecNumber>
    </recommendedName>
    <alternativeName>
        <fullName evidence="6">Ap4A hydrolase</fullName>
    </alternativeName>
    <alternativeName>
        <fullName evidence="5">Diadenosine 5',5'''-P1,P4-tetraphosphate pyrophosphohydrolase</fullName>
    </alternativeName>
    <alternativeName>
        <fullName evidence="7">Diadenosine tetraphosphatase</fullName>
    </alternativeName>
</protein>
<dbReference type="PIRSF" id="PIRSF000903">
    <property type="entry name" value="B5n-ttraPtase_sm"/>
    <property type="match status" value="1"/>
</dbReference>
<dbReference type="NCBIfam" id="TIGR00668">
    <property type="entry name" value="apaH"/>
    <property type="match status" value="1"/>
</dbReference>
<dbReference type="AlphaFoldDB" id="A0A272ERG5"/>
<evidence type="ECO:0000256" key="4">
    <source>
        <dbReference type="ARBA" id="ARBA00022801"/>
    </source>
</evidence>
<evidence type="ECO:0000256" key="3">
    <source>
        <dbReference type="ARBA" id="ARBA00012506"/>
    </source>
</evidence>
<organism evidence="11 12">
    <name type="scientific">Candidatus Dactylopiibacterium carminicum</name>
    <dbReference type="NCBI Taxonomy" id="857335"/>
    <lineage>
        <taxon>Bacteria</taxon>
        <taxon>Pseudomonadati</taxon>
        <taxon>Pseudomonadota</taxon>
        <taxon>Betaproteobacteria</taxon>
        <taxon>Rhodocyclales</taxon>
        <taxon>Rhodocyclaceae</taxon>
        <taxon>Candidatus Dactylopiibacterium</taxon>
    </lineage>
</organism>
<keyword evidence="13" id="KW-1185">Reference proteome</keyword>
<evidence type="ECO:0000256" key="1">
    <source>
        <dbReference type="ARBA" id="ARBA00003413"/>
    </source>
</evidence>
<name>A0A272ERG5_9RHOO</name>
<evidence type="ECO:0000313" key="11">
    <source>
        <dbReference type="EMBL" id="PAS92674.1"/>
    </source>
</evidence>
<dbReference type="OrthoDB" id="9807890at2"/>
<dbReference type="EC" id="3.6.1.41" evidence="3"/>
<dbReference type="Pfam" id="PF00149">
    <property type="entry name" value="Metallophos"/>
    <property type="match status" value="1"/>
</dbReference>
<feature type="domain" description="Calcineurin-like phosphoesterase" evidence="9">
    <location>
        <begin position="9"/>
        <end position="152"/>
    </location>
</feature>
<dbReference type="GO" id="GO:0008803">
    <property type="term" value="F:bis(5'-nucleosyl)-tetraphosphatase (symmetrical) activity"/>
    <property type="evidence" value="ECO:0007669"/>
    <property type="project" value="UniProtKB-EC"/>
</dbReference>
<reference evidence="11 12" key="2">
    <citation type="submission" date="2017-07" db="EMBL/GenBank/DDBJ databases">
        <title>Candidatus Dactylopiibacterium carminicum, a nitrogen-fixing symbiont of the cochineal insect Dactylopius coccus and Dactylopius opuntiae (Hemiptera: Coccoidea: Dactylopiidae).</title>
        <authorList>
            <person name="Vera A."/>
        </authorList>
    </citation>
    <scope>NUCLEOTIDE SEQUENCE [LARGE SCALE GENOMIC DNA]</scope>
    <source>
        <strain evidence="11 12">NFDCM</strain>
    </source>
</reference>
<comment type="similarity">
    <text evidence="2">Belongs to the Ap4A hydrolase family.</text>
</comment>
<dbReference type="EMBL" id="MDUX01000037">
    <property type="protein sequence ID" value="KAF7598799.1"/>
    <property type="molecule type" value="Genomic_DNA"/>
</dbReference>
<sequence length="278" mass="31134">MTPTRYRYAIGDIQGCPGPFEELLQACDFDPALDRLWIAGDLVNRGPGNIEVLRRIRALGERASCVLGNHDFYFLAVVAGAVQRGEDDTLQDLLDAPDCAELTDWLRRQPLMHAEDGFAMVHAGLLPEWSVDQALALAKEAETALRADDWRDFLRRLWGGKPDRWQDDLAGADRLRVIVNTFCRLRFLTPDGRLALKAKGLPESAPDFVPWFDFPQARWRTHTVIHGHWSALGFRDMGAVIALDSGCVWGGSLTAMRLEDRRVWQVGCPQAAAPTGWD</sequence>
<dbReference type="RefSeq" id="WP_095525010.1">
    <property type="nucleotide sequence ID" value="NZ_MDUX01000037.1"/>
</dbReference>
<dbReference type="Proteomes" id="UP000623509">
    <property type="component" value="Unassembled WGS sequence"/>
</dbReference>
<evidence type="ECO:0000313" key="12">
    <source>
        <dbReference type="Proteomes" id="UP000216107"/>
    </source>
</evidence>
<evidence type="ECO:0000256" key="7">
    <source>
        <dbReference type="ARBA" id="ARBA00033210"/>
    </source>
</evidence>
<evidence type="ECO:0000313" key="13">
    <source>
        <dbReference type="Proteomes" id="UP000623509"/>
    </source>
</evidence>
<dbReference type="InterPro" id="IPR004843">
    <property type="entry name" value="Calcineurin-like_PHP"/>
</dbReference>
<dbReference type="SUPFAM" id="SSF56300">
    <property type="entry name" value="Metallo-dependent phosphatases"/>
    <property type="match status" value="1"/>
</dbReference>
<evidence type="ECO:0000259" key="9">
    <source>
        <dbReference type="Pfam" id="PF00149"/>
    </source>
</evidence>
<dbReference type="PANTHER" id="PTHR40942">
    <property type="match status" value="1"/>
</dbReference>
<evidence type="ECO:0000256" key="5">
    <source>
        <dbReference type="ARBA" id="ARBA00031248"/>
    </source>
</evidence>
<dbReference type="Gene3D" id="3.60.21.10">
    <property type="match status" value="1"/>
</dbReference>
<dbReference type="NCBIfam" id="NF001204">
    <property type="entry name" value="PRK00166.1"/>
    <property type="match status" value="1"/>
</dbReference>
<gene>
    <name evidence="10" type="ORF">BGI27_11420</name>
    <name evidence="11" type="ORF">CGU29_10555</name>
</gene>
<dbReference type="Proteomes" id="UP000216107">
    <property type="component" value="Unassembled WGS sequence"/>
</dbReference>